<protein>
    <submittedName>
        <fullName evidence="2">Spn1 transposase</fullName>
    </submittedName>
</protein>
<name>A0A0T8TMD4_9STRE</name>
<evidence type="ECO:0000259" key="1">
    <source>
        <dbReference type="Pfam" id="PF01710"/>
    </source>
</evidence>
<evidence type="ECO:0000313" key="3">
    <source>
        <dbReference type="Proteomes" id="UP000041827"/>
    </source>
</evidence>
<dbReference type="InterPro" id="IPR009057">
    <property type="entry name" value="Homeodomain-like_sf"/>
</dbReference>
<dbReference type="Proteomes" id="UP000041827">
    <property type="component" value="Unassembled WGS sequence"/>
</dbReference>
<dbReference type="InterPro" id="IPR002622">
    <property type="entry name" value="Transposase_14"/>
</dbReference>
<evidence type="ECO:0000313" key="2">
    <source>
        <dbReference type="EMBL" id="CKB27298.1"/>
    </source>
</evidence>
<dbReference type="EMBL" id="CMJT01000040">
    <property type="protein sequence ID" value="CKB27298.1"/>
    <property type="molecule type" value="Genomic_DNA"/>
</dbReference>
<dbReference type="SUPFAM" id="SSF46689">
    <property type="entry name" value="Homeodomain-like"/>
    <property type="match status" value="1"/>
</dbReference>
<feature type="domain" description="Transposase Synechocystis PCC 6803" evidence="1">
    <location>
        <begin position="14"/>
        <end position="120"/>
    </location>
</feature>
<accession>A0A0T8TMD4</accession>
<sequence>MNQKQYTMLYNLLMAYSIDFRKKVLGYCERTGSITKASQVFQISRNTIYGWLRLKEGTEELNHQVKGTKPRKVDKDRLKNYLTDNPDAYLTEIASEFGCHPTTIHYALKFMGYTRKKEPHLL</sequence>
<dbReference type="AlphaFoldDB" id="A0A0T8TMD4"/>
<proteinExistence type="predicted"/>
<reference evidence="3" key="1">
    <citation type="submission" date="2015-03" db="EMBL/GenBank/DDBJ databases">
        <authorList>
            <consortium name="Pathogen Informatics"/>
        </authorList>
    </citation>
    <scope>NUCLEOTIDE SEQUENCE [LARGE SCALE GENOMIC DNA]</scope>
    <source>
        <strain evidence="3">SMRU2248</strain>
    </source>
</reference>
<organism evidence="2 3">
    <name type="scientific">Streptococcus pseudopneumoniae</name>
    <dbReference type="NCBI Taxonomy" id="257758"/>
    <lineage>
        <taxon>Bacteria</taxon>
        <taxon>Bacillati</taxon>
        <taxon>Bacillota</taxon>
        <taxon>Bacilli</taxon>
        <taxon>Lactobacillales</taxon>
        <taxon>Streptococcaceae</taxon>
        <taxon>Streptococcus</taxon>
    </lineage>
</organism>
<dbReference type="Pfam" id="PF01710">
    <property type="entry name" value="HTH_Tnp_IS630"/>
    <property type="match status" value="1"/>
</dbReference>
<gene>
    <name evidence="2" type="ORF">ERS021757_02258</name>
</gene>